<evidence type="ECO:0000256" key="3">
    <source>
        <dbReference type="ARBA" id="ARBA00022989"/>
    </source>
</evidence>
<keyword evidence="2 8" id="KW-0812">Transmembrane</keyword>
<feature type="transmembrane region" description="Helical" evidence="8">
    <location>
        <begin position="44"/>
        <end position="70"/>
    </location>
</feature>
<feature type="transmembrane region" description="Helical" evidence="8">
    <location>
        <begin position="213"/>
        <end position="236"/>
    </location>
</feature>
<dbReference type="EMBL" id="UYJE01008992">
    <property type="protein sequence ID" value="VDI69096.1"/>
    <property type="molecule type" value="Genomic_DNA"/>
</dbReference>
<feature type="domain" description="G-protein coupled receptors family 1 profile" evidence="9">
    <location>
        <begin position="62"/>
        <end position="240"/>
    </location>
</feature>
<evidence type="ECO:0000256" key="8">
    <source>
        <dbReference type="SAM" id="Phobius"/>
    </source>
</evidence>
<dbReference type="GO" id="GO:0005886">
    <property type="term" value="C:plasma membrane"/>
    <property type="evidence" value="ECO:0007669"/>
    <property type="project" value="TreeGrafter"/>
</dbReference>
<keyword evidence="5 8" id="KW-0472">Membrane</keyword>
<evidence type="ECO:0000256" key="4">
    <source>
        <dbReference type="ARBA" id="ARBA00023040"/>
    </source>
</evidence>
<name>A0A8B6GU62_MYTGA</name>
<keyword evidence="3 8" id="KW-1133">Transmembrane helix</keyword>
<dbReference type="GO" id="GO:0004930">
    <property type="term" value="F:G protein-coupled receptor activity"/>
    <property type="evidence" value="ECO:0007669"/>
    <property type="project" value="UniProtKB-KW"/>
</dbReference>
<evidence type="ECO:0000256" key="7">
    <source>
        <dbReference type="ARBA" id="ARBA00023224"/>
    </source>
</evidence>
<dbReference type="Proteomes" id="UP000596742">
    <property type="component" value="Unassembled WGS sequence"/>
</dbReference>
<dbReference type="Gene3D" id="1.20.1070.10">
    <property type="entry name" value="Rhodopsin 7-helix transmembrane proteins"/>
    <property type="match status" value="1"/>
</dbReference>
<evidence type="ECO:0000313" key="10">
    <source>
        <dbReference type="EMBL" id="VDI69096.1"/>
    </source>
</evidence>
<evidence type="ECO:0000256" key="1">
    <source>
        <dbReference type="ARBA" id="ARBA00004141"/>
    </source>
</evidence>
<proteinExistence type="predicted"/>
<comment type="subcellular location">
    <subcellularLocation>
        <location evidence="1">Membrane</location>
        <topology evidence="1">Multi-pass membrane protein</topology>
    </subcellularLocation>
</comment>
<sequence length="504" mass="57078">MFATCTEEKPNNGKKCDLISEEMNNKTTEKFGELDRVNDEMGAVLLPAILIVGVYMIVGIFGNPLVIYYYGCFVKPFPSYNFIVTMAVFDLIVCCVSMPLEIVDMRFNYKFPDATACKIFRFGNYFCSRPSSFILIAIAADRYRKVCQPFHTQITFKTAKIITGCLCLAAFFVASPSFIIYDIRTVNISATSGLVGYDCTAIREARYTLYISIFNGICFLIFICCITTLTVLYILIAKKLWHLKRFRVMDTTRKISNMPYTPPTSIFDLESYNKPCKPHSTVFRSTGAVPVNIKASNDDKNILHGCNEKKNSEIASSPTGKHFDSETPFTKFREVVLHCCVNSKIKISDNEFHEPGTMEISTNTTDTDTEARKRHIRNNKNKIHQQYIHLKKYTLLMVSISQCKTTSLNFVKGVSESKCLPVGEDAISEFFLSLHPWRIFLSSFDALMFTGTAPVDLKTVECGLHGLLYDSRSNILVGGVYGMLEIFRVVSITRNRFRCLMSLL</sequence>
<evidence type="ECO:0000259" key="9">
    <source>
        <dbReference type="PROSITE" id="PS50262"/>
    </source>
</evidence>
<organism evidence="10 11">
    <name type="scientific">Mytilus galloprovincialis</name>
    <name type="common">Mediterranean mussel</name>
    <dbReference type="NCBI Taxonomy" id="29158"/>
    <lineage>
        <taxon>Eukaryota</taxon>
        <taxon>Metazoa</taxon>
        <taxon>Spiralia</taxon>
        <taxon>Lophotrochozoa</taxon>
        <taxon>Mollusca</taxon>
        <taxon>Bivalvia</taxon>
        <taxon>Autobranchia</taxon>
        <taxon>Pteriomorphia</taxon>
        <taxon>Mytilida</taxon>
        <taxon>Mytiloidea</taxon>
        <taxon>Mytilidae</taxon>
        <taxon>Mytilinae</taxon>
        <taxon>Mytilus</taxon>
    </lineage>
</organism>
<evidence type="ECO:0000256" key="2">
    <source>
        <dbReference type="ARBA" id="ARBA00022692"/>
    </source>
</evidence>
<keyword evidence="7" id="KW-0807">Transducer</keyword>
<dbReference type="Pfam" id="PF00001">
    <property type="entry name" value="7tm_1"/>
    <property type="match status" value="1"/>
</dbReference>
<protein>
    <recommendedName>
        <fullName evidence="9">G-protein coupled receptors family 1 profile domain-containing protein</fullName>
    </recommendedName>
</protein>
<dbReference type="AlphaFoldDB" id="A0A8B6GU62"/>
<evidence type="ECO:0000256" key="6">
    <source>
        <dbReference type="ARBA" id="ARBA00023170"/>
    </source>
</evidence>
<keyword evidence="11" id="KW-1185">Reference proteome</keyword>
<dbReference type="PRINTS" id="PR00237">
    <property type="entry name" value="GPCRRHODOPSN"/>
</dbReference>
<accession>A0A8B6GU62</accession>
<feature type="transmembrane region" description="Helical" evidence="8">
    <location>
        <begin position="82"/>
        <end position="102"/>
    </location>
</feature>
<dbReference type="OrthoDB" id="6157309at2759"/>
<dbReference type="InterPro" id="IPR000276">
    <property type="entry name" value="GPCR_Rhodpsn"/>
</dbReference>
<dbReference type="PROSITE" id="PS50262">
    <property type="entry name" value="G_PROTEIN_RECEP_F1_2"/>
    <property type="match status" value="1"/>
</dbReference>
<dbReference type="PANTHER" id="PTHR24243:SF224">
    <property type="entry name" value="G-PROTEIN COUPLED RECEPTOR 19-RELATED"/>
    <property type="match status" value="1"/>
</dbReference>
<evidence type="ECO:0000313" key="11">
    <source>
        <dbReference type="Proteomes" id="UP000596742"/>
    </source>
</evidence>
<keyword evidence="4" id="KW-0297">G-protein coupled receptor</keyword>
<reference evidence="10" key="1">
    <citation type="submission" date="2018-11" db="EMBL/GenBank/DDBJ databases">
        <authorList>
            <person name="Alioto T."/>
            <person name="Alioto T."/>
        </authorList>
    </citation>
    <scope>NUCLEOTIDE SEQUENCE</scope>
</reference>
<comment type="caution">
    <text evidence="10">The sequence shown here is derived from an EMBL/GenBank/DDBJ whole genome shotgun (WGS) entry which is preliminary data.</text>
</comment>
<feature type="transmembrane region" description="Helical" evidence="8">
    <location>
        <begin position="161"/>
        <end position="181"/>
    </location>
</feature>
<dbReference type="InterPro" id="IPR017452">
    <property type="entry name" value="GPCR_Rhodpsn_7TM"/>
</dbReference>
<keyword evidence="6" id="KW-0675">Receptor</keyword>
<dbReference type="PANTHER" id="PTHR24243">
    <property type="entry name" value="G-PROTEIN COUPLED RECEPTOR"/>
    <property type="match status" value="1"/>
</dbReference>
<gene>
    <name evidence="10" type="ORF">MGAL_10B085570</name>
</gene>
<dbReference type="SUPFAM" id="SSF81321">
    <property type="entry name" value="Family A G protein-coupled receptor-like"/>
    <property type="match status" value="1"/>
</dbReference>
<evidence type="ECO:0000256" key="5">
    <source>
        <dbReference type="ARBA" id="ARBA00023136"/>
    </source>
</evidence>
<dbReference type="CDD" id="cd00637">
    <property type="entry name" value="7tm_classA_rhodopsin-like"/>
    <property type="match status" value="1"/>
</dbReference>